<feature type="compositionally biased region" description="Pro residues" evidence="5">
    <location>
        <begin position="187"/>
        <end position="204"/>
    </location>
</feature>
<feature type="compositionally biased region" description="Pro residues" evidence="5">
    <location>
        <begin position="159"/>
        <end position="179"/>
    </location>
</feature>
<reference evidence="7 8" key="1">
    <citation type="submission" date="2019-04" db="EMBL/GenBank/DDBJ databases">
        <title>Phreatobacter aquaticus sp. nov.</title>
        <authorList>
            <person name="Choi A."/>
            <person name="Baek K."/>
        </authorList>
    </citation>
    <scope>NUCLEOTIDE SEQUENCE [LARGE SCALE GENOMIC DNA]</scope>
    <source>
        <strain evidence="7 8">NMCR1094</strain>
    </source>
</reference>
<dbReference type="KEGG" id="paqt:E8L99_12185"/>
<dbReference type="Pfam" id="PF03544">
    <property type="entry name" value="TonB_C"/>
    <property type="match status" value="1"/>
</dbReference>
<dbReference type="GO" id="GO:0055085">
    <property type="term" value="P:transmembrane transport"/>
    <property type="evidence" value="ECO:0007669"/>
    <property type="project" value="InterPro"/>
</dbReference>
<organism evidence="7 8">
    <name type="scientific">Phreatobacter aquaticus</name>
    <dbReference type="NCBI Taxonomy" id="2570229"/>
    <lineage>
        <taxon>Bacteria</taxon>
        <taxon>Pseudomonadati</taxon>
        <taxon>Pseudomonadota</taxon>
        <taxon>Alphaproteobacteria</taxon>
        <taxon>Hyphomicrobiales</taxon>
        <taxon>Phreatobacteraceae</taxon>
        <taxon>Phreatobacter</taxon>
    </lineage>
</organism>
<gene>
    <name evidence="7" type="ORF">E8L99_12185</name>
</gene>
<evidence type="ECO:0000259" key="6">
    <source>
        <dbReference type="PROSITE" id="PS52015"/>
    </source>
</evidence>
<evidence type="ECO:0000256" key="2">
    <source>
        <dbReference type="ARBA" id="ARBA00022692"/>
    </source>
</evidence>
<evidence type="ECO:0000256" key="5">
    <source>
        <dbReference type="SAM" id="MobiDB-lite"/>
    </source>
</evidence>
<feature type="region of interest" description="Disordered" evidence="5">
    <location>
        <begin position="133"/>
        <end position="294"/>
    </location>
</feature>
<accession>A0A4D7QL94</accession>
<keyword evidence="3" id="KW-1133">Transmembrane helix</keyword>
<keyword evidence="8" id="KW-1185">Reference proteome</keyword>
<dbReference type="PROSITE" id="PS52015">
    <property type="entry name" value="TONB_CTD"/>
    <property type="match status" value="1"/>
</dbReference>
<dbReference type="NCBIfam" id="TIGR01352">
    <property type="entry name" value="tonB_Cterm"/>
    <property type="match status" value="1"/>
</dbReference>
<comment type="subcellular location">
    <subcellularLocation>
        <location evidence="1">Membrane</location>
        <topology evidence="1">Single-pass membrane protein</topology>
    </subcellularLocation>
</comment>
<dbReference type="GO" id="GO:0016020">
    <property type="term" value="C:membrane"/>
    <property type="evidence" value="ECO:0007669"/>
    <property type="project" value="UniProtKB-SubCell"/>
</dbReference>
<dbReference type="InterPro" id="IPR006260">
    <property type="entry name" value="TonB/TolA_C"/>
</dbReference>
<dbReference type="OrthoDB" id="8481221at2"/>
<sequence length="380" mass="39673">MPPVLAGWRLPPMEPIRSMFADAAAAAVPDATAPVDESLRALFALRPADLMGEGQGPLPVLVPGATADENLAPALTIKPESWQIAPAAMRLAPWGALLSALIHASVAAAAFYMFEPKPPQAMELPSVDIELVAPAEPPPAPAAEASPEPVAEPQAEAQPTPPEPVVETPPPPVEEPPPVEQQMAEAPPVPEPPPEIVLDPPPVAELPLPAELIPPTPPEPKPPEPKPVVQRPPPVVQPRRVATVPPRREPPREVRRPVERAERRPPVRAAAAPSTASAGRGVSSEQSQRTSTPPPSYLALVIAQLHRAKPAGSGEHGRAVVSFAILRSGAATGVSLARSSGVAAIDQAATAMVRRASPFPPLPSEFAPGSMSLTVPINFR</sequence>
<proteinExistence type="predicted"/>
<name>A0A4D7QL94_9HYPH</name>
<feature type="domain" description="TonB C-terminal" evidence="6">
    <location>
        <begin position="291"/>
        <end position="380"/>
    </location>
</feature>
<dbReference type="InterPro" id="IPR037682">
    <property type="entry name" value="TonB_C"/>
</dbReference>
<dbReference type="AlphaFoldDB" id="A0A4D7QL94"/>
<evidence type="ECO:0000313" key="7">
    <source>
        <dbReference type="EMBL" id="QCK86459.1"/>
    </source>
</evidence>
<feature type="compositionally biased region" description="Basic and acidic residues" evidence="5">
    <location>
        <begin position="246"/>
        <end position="265"/>
    </location>
</feature>
<keyword evidence="4" id="KW-0472">Membrane</keyword>
<evidence type="ECO:0000256" key="1">
    <source>
        <dbReference type="ARBA" id="ARBA00004167"/>
    </source>
</evidence>
<dbReference type="SUPFAM" id="SSF74653">
    <property type="entry name" value="TolA/TonB C-terminal domain"/>
    <property type="match status" value="1"/>
</dbReference>
<dbReference type="Gene3D" id="3.30.1150.10">
    <property type="match status" value="1"/>
</dbReference>
<keyword evidence="2" id="KW-0812">Transmembrane</keyword>
<dbReference type="PRINTS" id="PR01217">
    <property type="entry name" value="PRICHEXTENSN"/>
</dbReference>
<feature type="compositionally biased region" description="Low complexity" evidence="5">
    <location>
        <begin position="142"/>
        <end position="158"/>
    </location>
</feature>
<evidence type="ECO:0000256" key="3">
    <source>
        <dbReference type="ARBA" id="ARBA00022989"/>
    </source>
</evidence>
<protein>
    <submittedName>
        <fullName evidence="7">Energy transducer TonB</fullName>
    </submittedName>
</protein>
<dbReference type="Proteomes" id="UP000298588">
    <property type="component" value="Chromosome"/>
</dbReference>
<evidence type="ECO:0000256" key="4">
    <source>
        <dbReference type="ARBA" id="ARBA00023136"/>
    </source>
</evidence>
<evidence type="ECO:0000313" key="8">
    <source>
        <dbReference type="Proteomes" id="UP000298588"/>
    </source>
</evidence>
<dbReference type="EMBL" id="CP039865">
    <property type="protein sequence ID" value="QCK86459.1"/>
    <property type="molecule type" value="Genomic_DNA"/>
</dbReference>